<evidence type="ECO:0000313" key="2">
    <source>
        <dbReference type="Proteomes" id="UP000510686"/>
    </source>
</evidence>
<dbReference type="GeneID" id="90967770"/>
<dbReference type="SUPFAM" id="SSF55298">
    <property type="entry name" value="YjgF-like"/>
    <property type="match status" value="1"/>
</dbReference>
<gene>
    <name evidence="1" type="ORF">G6M90_00g052220</name>
</gene>
<keyword evidence="2" id="KW-1185">Reference proteome</keyword>
<protein>
    <submittedName>
        <fullName evidence="1">Uncharacterized protein</fullName>
    </submittedName>
</protein>
<dbReference type="EMBL" id="CP058934">
    <property type="protein sequence ID" value="QLI68687.1"/>
    <property type="molecule type" value="Genomic_DNA"/>
</dbReference>
<dbReference type="Pfam" id="PF01042">
    <property type="entry name" value="Ribonuc_L-PSP"/>
    <property type="match status" value="1"/>
</dbReference>
<accession>A0A7D5Z424</accession>
<proteinExistence type="predicted"/>
<dbReference type="Proteomes" id="UP000510686">
    <property type="component" value="Chromosome 3"/>
</dbReference>
<dbReference type="OrthoDB" id="309640at2759"/>
<evidence type="ECO:0000313" key="1">
    <source>
        <dbReference type="EMBL" id="QLI68687.1"/>
    </source>
</evidence>
<dbReference type="InterPro" id="IPR006175">
    <property type="entry name" value="YjgF/YER057c/UK114"/>
</dbReference>
<dbReference type="RefSeq" id="XP_065986638.1">
    <property type="nucleotide sequence ID" value="XM_066130530.1"/>
</dbReference>
<feature type="non-terminal residue" evidence="1">
    <location>
        <position position="55"/>
    </location>
</feature>
<dbReference type="Gene3D" id="3.30.1330.40">
    <property type="entry name" value="RutC-like"/>
    <property type="match status" value="1"/>
</dbReference>
<organism evidence="1 2">
    <name type="scientific">Metarhizium brunneum</name>
    <dbReference type="NCBI Taxonomy" id="500148"/>
    <lineage>
        <taxon>Eukaryota</taxon>
        <taxon>Fungi</taxon>
        <taxon>Dikarya</taxon>
        <taxon>Ascomycota</taxon>
        <taxon>Pezizomycotina</taxon>
        <taxon>Sordariomycetes</taxon>
        <taxon>Hypocreomycetidae</taxon>
        <taxon>Hypocreales</taxon>
        <taxon>Clavicipitaceae</taxon>
        <taxon>Metarhizium</taxon>
    </lineage>
</organism>
<name>A0A7D5Z424_9HYPO</name>
<dbReference type="InterPro" id="IPR035959">
    <property type="entry name" value="RutC-like_sf"/>
</dbReference>
<dbReference type="KEGG" id="mbrn:90967770"/>
<sequence length="55" mass="5845">MSYSQAVRVGDRIECSGQGGWDPDARGVVVPDDIHEEIAQAFSNVELALRSAGGK</sequence>
<dbReference type="AlphaFoldDB" id="A0A7D5Z424"/>
<reference evidence="1 2" key="1">
    <citation type="submission" date="2020-07" db="EMBL/GenBank/DDBJ databases">
        <title>Telomere length de novo assembly of all 7 chromosomes of the fungus, Metarhizium brunneum, using a novel assembly pipeline.</title>
        <authorList>
            <person name="Saud z."/>
            <person name="Kortsinoglou A."/>
            <person name="Kouvelis V.N."/>
            <person name="Butt T.M."/>
        </authorList>
    </citation>
    <scope>NUCLEOTIDE SEQUENCE [LARGE SCALE GENOMIC DNA]</scope>
    <source>
        <strain evidence="1 2">4556</strain>
    </source>
</reference>